<evidence type="ECO:0000313" key="2">
    <source>
        <dbReference type="Proteomes" id="UP000199533"/>
    </source>
</evidence>
<protein>
    <submittedName>
        <fullName evidence="1">Uncharacterized protein</fullName>
    </submittedName>
</protein>
<evidence type="ECO:0000313" key="1">
    <source>
        <dbReference type="EMBL" id="SFK89305.1"/>
    </source>
</evidence>
<organism evidence="1 2">
    <name type="scientific">Nitrosomonas aestuarii</name>
    <dbReference type="NCBI Taxonomy" id="52441"/>
    <lineage>
        <taxon>Bacteria</taxon>
        <taxon>Pseudomonadati</taxon>
        <taxon>Pseudomonadota</taxon>
        <taxon>Betaproteobacteria</taxon>
        <taxon>Nitrosomonadales</taxon>
        <taxon>Nitrosomonadaceae</taxon>
        <taxon>Nitrosomonas</taxon>
    </lineage>
</organism>
<reference evidence="2" key="1">
    <citation type="submission" date="2016-10" db="EMBL/GenBank/DDBJ databases">
        <authorList>
            <person name="Varghese N."/>
            <person name="Submissions S."/>
        </authorList>
    </citation>
    <scope>NUCLEOTIDE SEQUENCE [LARGE SCALE GENOMIC DNA]</scope>
    <source>
        <strain evidence="2">Nm69</strain>
    </source>
</reference>
<accession>A0A1I4D855</accession>
<gene>
    <name evidence="1" type="ORF">SAMN05216302_101963</name>
</gene>
<keyword evidence="2" id="KW-1185">Reference proteome</keyword>
<dbReference type="EMBL" id="FOSP01000019">
    <property type="protein sequence ID" value="SFK89305.1"/>
    <property type="molecule type" value="Genomic_DNA"/>
</dbReference>
<sequence length="87" mass="9909">MDDEGGEPIYVQVRDLRVERLPQKTLLLYSFERVCCSLLIYKGGFQREQQADAGTGSAQGIEQANFSDTFSDRDMHLCRHTHGTDQQ</sequence>
<name>A0A1I4D855_9PROT</name>
<dbReference type="Proteomes" id="UP000199533">
    <property type="component" value="Unassembled WGS sequence"/>
</dbReference>
<dbReference type="AlphaFoldDB" id="A0A1I4D855"/>
<proteinExistence type="predicted"/>